<protein>
    <submittedName>
        <fullName evidence="2">NrdH-redoxin</fullName>
    </submittedName>
</protein>
<dbReference type="CDD" id="cd02976">
    <property type="entry name" value="NrdH"/>
    <property type="match status" value="1"/>
</dbReference>
<dbReference type="Proteomes" id="UP000178721">
    <property type="component" value="Unassembled WGS sequence"/>
</dbReference>
<comment type="caution">
    <text evidence="2">The sequence shown here is derived from an EMBL/GenBank/DDBJ whole genome shotgun (WGS) entry which is preliminary data.</text>
</comment>
<dbReference type="PANTHER" id="PTHR34386:SF1">
    <property type="entry name" value="GLUTAREDOXIN-LIKE PROTEIN NRDH"/>
    <property type="match status" value="1"/>
</dbReference>
<dbReference type="GO" id="GO:0009055">
    <property type="term" value="F:electron transfer activity"/>
    <property type="evidence" value="ECO:0007669"/>
    <property type="project" value="TreeGrafter"/>
</dbReference>
<evidence type="ECO:0000313" key="3">
    <source>
        <dbReference type="Proteomes" id="UP000178721"/>
    </source>
</evidence>
<evidence type="ECO:0000313" key="2">
    <source>
        <dbReference type="EMBL" id="OGZ20769.1"/>
    </source>
</evidence>
<organism evidence="2 3">
    <name type="scientific">Candidatus Nealsonbacteria bacterium RIFCSPHIGHO2_01_FULL_43_31</name>
    <dbReference type="NCBI Taxonomy" id="1801665"/>
    <lineage>
        <taxon>Bacteria</taxon>
        <taxon>Candidatus Nealsoniibacteriota</taxon>
    </lineage>
</organism>
<dbReference type="PROSITE" id="PS51354">
    <property type="entry name" value="GLUTAREDOXIN_2"/>
    <property type="match status" value="1"/>
</dbReference>
<gene>
    <name evidence="2" type="ORF">A2654_02640</name>
</gene>
<dbReference type="InterPro" id="IPR011911">
    <property type="entry name" value="GlrX_YruB"/>
</dbReference>
<dbReference type="Gene3D" id="3.40.30.10">
    <property type="entry name" value="Glutaredoxin"/>
    <property type="match status" value="1"/>
</dbReference>
<dbReference type="Pfam" id="PF00462">
    <property type="entry name" value="Glutaredoxin"/>
    <property type="match status" value="1"/>
</dbReference>
<accession>A0A1G2E4Z0</accession>
<dbReference type="InterPro" id="IPR051548">
    <property type="entry name" value="Grx-like_ET"/>
</dbReference>
<dbReference type="PANTHER" id="PTHR34386">
    <property type="entry name" value="GLUTAREDOXIN"/>
    <property type="match status" value="1"/>
</dbReference>
<dbReference type="GO" id="GO:0045454">
    <property type="term" value="P:cell redox homeostasis"/>
    <property type="evidence" value="ECO:0007669"/>
    <property type="project" value="TreeGrafter"/>
</dbReference>
<dbReference type="AlphaFoldDB" id="A0A1G2E4Z0"/>
<evidence type="ECO:0000259" key="1">
    <source>
        <dbReference type="Pfam" id="PF00462"/>
    </source>
</evidence>
<proteinExistence type="predicted"/>
<name>A0A1G2E4Z0_9BACT</name>
<dbReference type="InterPro" id="IPR036249">
    <property type="entry name" value="Thioredoxin-like_sf"/>
</dbReference>
<sequence length="79" mass="9002">MSKIRIFSTPSCPYCVTLKEFLKKHGFEFEDLNVGTDARAREEMIAKSQQMGVPVVEIDGQIIIGFDKKKIVQLLNIKE</sequence>
<dbReference type="EMBL" id="MHMA01000002">
    <property type="protein sequence ID" value="OGZ20769.1"/>
    <property type="molecule type" value="Genomic_DNA"/>
</dbReference>
<dbReference type="InterPro" id="IPR002109">
    <property type="entry name" value="Glutaredoxin"/>
</dbReference>
<reference evidence="2 3" key="1">
    <citation type="journal article" date="2016" name="Nat. Commun.">
        <title>Thousands of microbial genomes shed light on interconnected biogeochemical processes in an aquifer system.</title>
        <authorList>
            <person name="Anantharaman K."/>
            <person name="Brown C.T."/>
            <person name="Hug L.A."/>
            <person name="Sharon I."/>
            <person name="Castelle C.J."/>
            <person name="Probst A.J."/>
            <person name="Thomas B.C."/>
            <person name="Singh A."/>
            <person name="Wilkins M.J."/>
            <person name="Karaoz U."/>
            <person name="Brodie E.L."/>
            <person name="Williams K.H."/>
            <person name="Hubbard S.S."/>
            <person name="Banfield J.F."/>
        </authorList>
    </citation>
    <scope>NUCLEOTIDE SEQUENCE [LARGE SCALE GENOMIC DNA]</scope>
</reference>
<dbReference type="NCBIfam" id="TIGR02196">
    <property type="entry name" value="GlrX_YruB"/>
    <property type="match status" value="1"/>
</dbReference>
<dbReference type="SUPFAM" id="SSF52833">
    <property type="entry name" value="Thioredoxin-like"/>
    <property type="match status" value="1"/>
</dbReference>
<feature type="domain" description="Glutaredoxin" evidence="1">
    <location>
        <begin position="5"/>
        <end position="63"/>
    </location>
</feature>